<comment type="caution">
    <text evidence="2">The sequence shown here is derived from an EMBL/GenBank/DDBJ whole genome shotgun (WGS) entry which is preliminary data.</text>
</comment>
<feature type="compositionally biased region" description="Basic and acidic residues" evidence="1">
    <location>
        <begin position="298"/>
        <end position="310"/>
    </location>
</feature>
<feature type="region of interest" description="Disordered" evidence="1">
    <location>
        <begin position="289"/>
        <end position="314"/>
    </location>
</feature>
<evidence type="ECO:0000256" key="1">
    <source>
        <dbReference type="SAM" id="MobiDB-lite"/>
    </source>
</evidence>
<dbReference type="Proteomes" id="UP001194580">
    <property type="component" value="Unassembled WGS sequence"/>
</dbReference>
<feature type="non-terminal residue" evidence="2">
    <location>
        <position position="525"/>
    </location>
</feature>
<protein>
    <submittedName>
        <fullName evidence="2">Uncharacterized protein</fullName>
    </submittedName>
</protein>
<dbReference type="EMBL" id="JAAAIL010001326">
    <property type="protein sequence ID" value="KAG0270722.1"/>
    <property type="molecule type" value="Genomic_DNA"/>
</dbReference>
<evidence type="ECO:0000313" key="2">
    <source>
        <dbReference type="EMBL" id="KAG0270722.1"/>
    </source>
</evidence>
<feature type="compositionally biased region" description="Low complexity" evidence="1">
    <location>
        <begin position="134"/>
        <end position="154"/>
    </location>
</feature>
<name>A0AAD4D8T5_9FUNG</name>
<feature type="compositionally biased region" description="Polar residues" evidence="1">
    <location>
        <begin position="121"/>
        <end position="133"/>
    </location>
</feature>
<dbReference type="AlphaFoldDB" id="A0AAD4D8T5"/>
<feature type="region of interest" description="Disordered" evidence="1">
    <location>
        <begin position="1"/>
        <end position="20"/>
    </location>
</feature>
<gene>
    <name evidence="2" type="ORF">BGZ95_001603</name>
</gene>
<feature type="region of interest" description="Disordered" evidence="1">
    <location>
        <begin position="121"/>
        <end position="154"/>
    </location>
</feature>
<organism evidence="2 3">
    <name type="scientific">Linnemannia exigua</name>
    <dbReference type="NCBI Taxonomy" id="604196"/>
    <lineage>
        <taxon>Eukaryota</taxon>
        <taxon>Fungi</taxon>
        <taxon>Fungi incertae sedis</taxon>
        <taxon>Mucoromycota</taxon>
        <taxon>Mortierellomycotina</taxon>
        <taxon>Mortierellomycetes</taxon>
        <taxon>Mortierellales</taxon>
        <taxon>Mortierellaceae</taxon>
        <taxon>Linnemannia</taxon>
    </lineage>
</organism>
<feature type="compositionally biased region" description="Polar residues" evidence="1">
    <location>
        <begin position="1"/>
        <end position="10"/>
    </location>
</feature>
<sequence length="525" mass="57247">MDPDGMSSQHPFDDFDHVRPLRPSQDLDLISPVLDSTGPNALVADPFARPQSTSQSSQSHVVAPPAAILPSSESFNTISTVLTTHSTASSVHTTNTTANHNSSTVSIPTLTSHSNIMAPATTTNSHSSGHTVYNNTSSNNKNNNSFTPASSSSSNLATTVSRFSQAFSPLLSARRKSAAIDLPSTPDGHKTTFPYSISGSSYASPGSLHGLSEGPHSASQERLAATGSSVFESNFNKIASFSSPRSSTRTKKTLPAHISHVPEESGYGSFDTPPHTATAFHTGLASHFGAGSTSSQLRDQHEGGHHKELTGKGSIVGGSSTIEKALKKAKVFMDEKAKPKARAASLWTFLDATFEFDQAKFFQEHADQVFAVTRDSFWHQIDKFKQKPDRNNALQSKEVLAIQKTLLLLRLIFLYLPDRMKNAKMLAQVLCHKNHPRIRIFGFRLLLLWINDQTVEYPEAMYLFSNAISLDLFMYDGEDLSIDHASSSQTKLPQISNGSTGRRSAKHISQYLDLVHVNLKQERLL</sequence>
<keyword evidence="3" id="KW-1185">Reference proteome</keyword>
<evidence type="ECO:0000313" key="3">
    <source>
        <dbReference type="Proteomes" id="UP001194580"/>
    </source>
</evidence>
<proteinExistence type="predicted"/>
<reference evidence="2" key="1">
    <citation type="journal article" date="2020" name="Fungal Divers.">
        <title>Resolving the Mortierellaceae phylogeny through synthesis of multi-gene phylogenetics and phylogenomics.</title>
        <authorList>
            <person name="Vandepol N."/>
            <person name="Liber J."/>
            <person name="Desiro A."/>
            <person name="Na H."/>
            <person name="Kennedy M."/>
            <person name="Barry K."/>
            <person name="Grigoriev I.V."/>
            <person name="Miller A.N."/>
            <person name="O'Donnell K."/>
            <person name="Stajich J.E."/>
            <person name="Bonito G."/>
        </authorList>
    </citation>
    <scope>NUCLEOTIDE SEQUENCE</scope>
    <source>
        <strain evidence="2">NRRL 28262</strain>
    </source>
</reference>
<accession>A0AAD4D8T5</accession>